<gene>
    <name evidence="1" type="ORF">MT2528_0858</name>
</gene>
<reference evidence="1 2" key="1">
    <citation type="submission" date="2016-11" db="EMBL/GenBank/DDBJ databases">
        <authorList>
            <person name="Klemetsen T."/>
        </authorList>
    </citation>
    <scope>NUCLEOTIDE SEQUENCE [LARGE SCALE GENOMIC DNA]</scope>
    <source>
        <strain evidence="1">MT 2528</strain>
    </source>
</reference>
<name>A0ABY1HAW0_9GAMM</name>
<dbReference type="PANTHER" id="PTHR40455">
    <property type="entry name" value="ANTITOXIN HIGA"/>
    <property type="match status" value="1"/>
</dbReference>
<comment type="caution">
    <text evidence="1">The sequence shown here is derived from an EMBL/GenBank/DDBJ whole genome shotgun (WGS) entry which is preliminary data.</text>
</comment>
<keyword evidence="2" id="KW-1185">Reference proteome</keyword>
<evidence type="ECO:0000313" key="1">
    <source>
        <dbReference type="EMBL" id="SGY85516.1"/>
    </source>
</evidence>
<organism evidence="1 2">
    <name type="scientific">Moritella viscosa</name>
    <dbReference type="NCBI Taxonomy" id="80854"/>
    <lineage>
        <taxon>Bacteria</taxon>
        <taxon>Pseudomonadati</taxon>
        <taxon>Pseudomonadota</taxon>
        <taxon>Gammaproteobacteria</taxon>
        <taxon>Alteromonadales</taxon>
        <taxon>Moritellaceae</taxon>
        <taxon>Moritella</taxon>
    </lineage>
</organism>
<dbReference type="EMBL" id="FPLJ01000025">
    <property type="protein sequence ID" value="SGY85516.1"/>
    <property type="molecule type" value="Genomic_DNA"/>
</dbReference>
<sequence length="138" mass="16203">MNLEKMKELSAEIENEMPWLKGLNSHEEYQKLISLLDELVENYEDNKRLIDLMWPVLHSYEENSEYFKAFNERIALLTSSQVMIRVILDQNSLTTSDLSFEIGTKEQVEKILTGHDKLTDRSIKALSKRFAISEIMFE</sequence>
<evidence type="ECO:0000313" key="2">
    <source>
        <dbReference type="Proteomes" id="UP000182660"/>
    </source>
</evidence>
<dbReference type="GeneID" id="61297049"/>
<dbReference type="RefSeq" id="WP_075472889.1">
    <property type="nucleotide sequence ID" value="NZ_CAWQZC010000029.1"/>
</dbReference>
<accession>A0ABY1HAW0</accession>
<dbReference type="PANTHER" id="PTHR40455:SF1">
    <property type="entry name" value="ANTITOXIN HIGA"/>
    <property type="match status" value="1"/>
</dbReference>
<dbReference type="Proteomes" id="UP000182660">
    <property type="component" value="Unassembled WGS sequence"/>
</dbReference>
<dbReference type="InterPro" id="IPR039060">
    <property type="entry name" value="Antitox_HigA"/>
</dbReference>
<proteinExistence type="predicted"/>
<protein>
    <submittedName>
        <fullName evidence="1">Transcriptional regulator</fullName>
    </submittedName>
</protein>